<evidence type="ECO:0000259" key="4">
    <source>
        <dbReference type="PROSITE" id="PS50157"/>
    </source>
</evidence>
<dbReference type="InterPro" id="IPR013087">
    <property type="entry name" value="Znf_C2H2_type"/>
</dbReference>
<dbReference type="SUPFAM" id="SSF57667">
    <property type="entry name" value="beta-beta-alpha zinc fingers"/>
    <property type="match status" value="1"/>
</dbReference>
<keyword evidence="6" id="KW-1185">Reference proteome</keyword>
<keyword evidence="2" id="KW-0863">Zinc-finger</keyword>
<keyword evidence="1" id="KW-0479">Metal-binding</keyword>
<dbReference type="PROSITE" id="PS00028">
    <property type="entry name" value="ZINC_FINGER_C2H2_1"/>
    <property type="match status" value="1"/>
</dbReference>
<proteinExistence type="predicted"/>
<dbReference type="FunFam" id="3.30.160.60:FF:000446">
    <property type="entry name" value="Zinc finger protein"/>
    <property type="match status" value="1"/>
</dbReference>
<dbReference type="GeneID" id="37641969"/>
<dbReference type="RefSeq" id="WP_117368173.1">
    <property type="nucleotide sequence ID" value="NZ_CP027033.1"/>
</dbReference>
<dbReference type="PROSITE" id="PS50157">
    <property type="entry name" value="ZINC_FINGER_C2H2_2"/>
    <property type="match status" value="1"/>
</dbReference>
<dbReference type="Gene3D" id="3.30.160.60">
    <property type="entry name" value="Classic Zinc Finger"/>
    <property type="match status" value="1"/>
</dbReference>
<keyword evidence="3" id="KW-0862">Zinc</keyword>
<evidence type="ECO:0000313" key="6">
    <source>
        <dbReference type="Proteomes" id="UP000258613"/>
    </source>
</evidence>
<reference evidence="6" key="1">
    <citation type="submission" date="2018-02" db="EMBL/GenBank/DDBJ databases">
        <title>Phenotypic and genomic properties of facultatively anaerobic sulfur-reducing natronoarchaea from hypersaline soda lakes.</title>
        <authorList>
            <person name="Sorokin D.Y."/>
            <person name="Kublanov I.V."/>
            <person name="Roman P."/>
            <person name="Sinninghe Damste J.S."/>
            <person name="Golyshin P.N."/>
            <person name="Rojo D."/>
            <person name="Ciordia S."/>
            <person name="Mena M.D.C."/>
            <person name="Ferrer M."/>
            <person name="Messina E."/>
            <person name="Smedile F."/>
            <person name="La Spada G."/>
            <person name="La Cono V."/>
            <person name="Yakimov M.M."/>
        </authorList>
    </citation>
    <scope>NUCLEOTIDE SEQUENCE [LARGE SCALE GENOMIC DNA]</scope>
    <source>
        <strain evidence="6">AArc-Mg</strain>
    </source>
</reference>
<gene>
    <name evidence="5" type="ORF">AArcMg_1481</name>
</gene>
<accession>A0A346PPP9</accession>
<dbReference type="Pfam" id="PF13912">
    <property type="entry name" value="zf-C2H2_6"/>
    <property type="match status" value="1"/>
</dbReference>
<feature type="domain" description="C2H2-type" evidence="4">
    <location>
        <begin position="46"/>
        <end position="71"/>
    </location>
</feature>
<dbReference type="KEGG" id="nag:AArcMg_1481"/>
<dbReference type="EMBL" id="CP027033">
    <property type="protein sequence ID" value="AXR81494.1"/>
    <property type="molecule type" value="Genomic_DNA"/>
</dbReference>
<name>A0A346PPP9_9EURY</name>
<evidence type="ECO:0000256" key="2">
    <source>
        <dbReference type="ARBA" id="ARBA00022771"/>
    </source>
</evidence>
<dbReference type="InterPro" id="IPR036236">
    <property type="entry name" value="Znf_C2H2_sf"/>
</dbReference>
<dbReference type="Proteomes" id="UP000258613">
    <property type="component" value="Chromosome"/>
</dbReference>
<organism evidence="5 6">
    <name type="scientific">Natrarchaeobaculum sulfurireducens</name>
    <dbReference type="NCBI Taxonomy" id="2044521"/>
    <lineage>
        <taxon>Archaea</taxon>
        <taxon>Methanobacteriati</taxon>
        <taxon>Methanobacteriota</taxon>
        <taxon>Stenosarchaea group</taxon>
        <taxon>Halobacteria</taxon>
        <taxon>Halobacteriales</taxon>
        <taxon>Natrialbaceae</taxon>
        <taxon>Natrarchaeobaculum</taxon>
    </lineage>
</organism>
<evidence type="ECO:0000256" key="1">
    <source>
        <dbReference type="ARBA" id="ARBA00022723"/>
    </source>
</evidence>
<dbReference type="AlphaFoldDB" id="A0A346PPP9"/>
<dbReference type="GO" id="GO:0008270">
    <property type="term" value="F:zinc ion binding"/>
    <property type="evidence" value="ECO:0007669"/>
    <property type="project" value="UniProtKB-KW"/>
</dbReference>
<evidence type="ECO:0000256" key="3">
    <source>
        <dbReference type="ARBA" id="ARBA00022833"/>
    </source>
</evidence>
<sequence>MTQEYQLPDGKRRLVTADIVLAADETVVCDEATADEHGLVPVDGSHECDECGDSFDSAQGLANHERTHEEA</sequence>
<protein>
    <recommendedName>
        <fullName evidence="4">C2H2-type domain-containing protein</fullName>
    </recommendedName>
</protein>
<evidence type="ECO:0000313" key="5">
    <source>
        <dbReference type="EMBL" id="AXR81494.1"/>
    </source>
</evidence>